<dbReference type="PANTHER" id="PTHR19303">
    <property type="entry name" value="TRANSPOSON"/>
    <property type="match status" value="1"/>
</dbReference>
<feature type="compositionally biased region" description="Low complexity" evidence="1">
    <location>
        <begin position="524"/>
        <end position="537"/>
    </location>
</feature>
<gene>
    <name evidence="3" type="ORF">ASPCAL10244</name>
</gene>
<keyword evidence="4" id="KW-1185">Reference proteome</keyword>
<proteinExistence type="predicted"/>
<dbReference type="AlphaFoldDB" id="A0A0U5G799"/>
<dbReference type="InterPro" id="IPR004875">
    <property type="entry name" value="DDE_SF_endonuclease_dom"/>
</dbReference>
<organism evidence="3 4">
    <name type="scientific">Aspergillus calidoustus</name>
    <dbReference type="NCBI Taxonomy" id="454130"/>
    <lineage>
        <taxon>Eukaryota</taxon>
        <taxon>Fungi</taxon>
        <taxon>Dikarya</taxon>
        <taxon>Ascomycota</taxon>
        <taxon>Pezizomycotina</taxon>
        <taxon>Eurotiomycetes</taxon>
        <taxon>Eurotiomycetidae</taxon>
        <taxon>Eurotiales</taxon>
        <taxon>Aspergillaceae</taxon>
        <taxon>Aspergillus</taxon>
        <taxon>Aspergillus subgen. Nidulantes</taxon>
    </lineage>
</organism>
<dbReference type="GO" id="GO:0005634">
    <property type="term" value="C:nucleus"/>
    <property type="evidence" value="ECO:0007669"/>
    <property type="project" value="TreeGrafter"/>
</dbReference>
<name>A0A0U5G799_ASPCI</name>
<evidence type="ECO:0000313" key="3">
    <source>
        <dbReference type="EMBL" id="CEL07079.1"/>
    </source>
</evidence>
<dbReference type="InterPro" id="IPR050863">
    <property type="entry name" value="CenT-Element_Derived"/>
</dbReference>
<dbReference type="OrthoDB" id="4503213at2759"/>
<sequence length="553" mass="64482">MKSSEFSTTNRLKTLLYILMGSLTKEPGKHWPGRFLKKHHNELASAYTTAMDSNRKRADSAYKYARYFDLLARKMDQYKVEAENIYNMDEKGFLIGMLSKGLRIFSKKKYQEGNFQERLQDGNREWITTIACICADGTSLSPGLIYQAASGDIQDTWLQDFDPQHHKVFFSSSTSGWTNDELGFAWLTQIFDRETKDKARRRWRLLFLDGHGSHLTMKFFDYCDKNKIILVTYPPHSTHSLQPLDVGIFSPLSKAYSDELEAFLHISLGLSHITKRDFFRLFFPAWGRALTCENIISSWKTVGIHPFDPEIILKRFSKEPESRPSTSESSRSVLSAEDWKRIENLLRGVVTDVYNENTKKLRLTMHHLSTENILLKLRCEGLETALQNEKKKRQRGKPLQLQLQAPEDGGAVFYSPQKIQQARDLQLEKERAANELKASKELQKVRRQEAKELKQQLLEERKRNREHQQELRRLEAEQKKKEKEEARAAKEAEKQLQKDFQQVRKTPKKPSKALNRQKPQDINPVSPDVVEEVPPTVNRRGREIRLPQRFRTN</sequence>
<feature type="domain" description="DDE-1" evidence="2">
    <location>
        <begin position="124"/>
        <end position="299"/>
    </location>
</feature>
<feature type="region of interest" description="Disordered" evidence="1">
    <location>
        <begin position="389"/>
        <end position="408"/>
    </location>
</feature>
<dbReference type="GO" id="GO:0003677">
    <property type="term" value="F:DNA binding"/>
    <property type="evidence" value="ECO:0007669"/>
    <property type="project" value="TreeGrafter"/>
</dbReference>
<dbReference type="Pfam" id="PF03184">
    <property type="entry name" value="DDE_1"/>
    <property type="match status" value="1"/>
</dbReference>
<feature type="region of interest" description="Disordered" evidence="1">
    <location>
        <begin position="476"/>
        <end position="553"/>
    </location>
</feature>
<dbReference type="PANTHER" id="PTHR19303:SF74">
    <property type="entry name" value="POGO TRANSPOSABLE ELEMENT WITH KRAB DOMAIN"/>
    <property type="match status" value="1"/>
</dbReference>
<feature type="compositionally biased region" description="Basic and acidic residues" evidence="1">
    <location>
        <begin position="476"/>
        <end position="497"/>
    </location>
</feature>
<dbReference type="OMA" id="SGTHENI"/>
<evidence type="ECO:0000313" key="4">
    <source>
        <dbReference type="Proteomes" id="UP000054771"/>
    </source>
</evidence>
<evidence type="ECO:0000256" key="1">
    <source>
        <dbReference type="SAM" id="MobiDB-lite"/>
    </source>
</evidence>
<dbReference type="STRING" id="454130.A0A0U5G799"/>
<protein>
    <recommendedName>
        <fullName evidence="2">DDE-1 domain-containing protein</fullName>
    </recommendedName>
</protein>
<dbReference type="Proteomes" id="UP000054771">
    <property type="component" value="Unassembled WGS sequence"/>
</dbReference>
<accession>A0A0U5G799</accession>
<dbReference type="EMBL" id="CDMC01000008">
    <property type="protein sequence ID" value="CEL07079.1"/>
    <property type="molecule type" value="Genomic_DNA"/>
</dbReference>
<evidence type="ECO:0000259" key="2">
    <source>
        <dbReference type="Pfam" id="PF03184"/>
    </source>
</evidence>
<reference evidence="4" key="1">
    <citation type="journal article" date="2016" name="Genome Announc.">
        <title>Draft genome sequences of fungus Aspergillus calidoustus.</title>
        <authorList>
            <person name="Horn F."/>
            <person name="Linde J."/>
            <person name="Mattern D.J."/>
            <person name="Walther G."/>
            <person name="Guthke R."/>
            <person name="Scherlach K."/>
            <person name="Martin K."/>
            <person name="Brakhage A.A."/>
            <person name="Petzke L."/>
            <person name="Valiante V."/>
        </authorList>
    </citation>
    <scope>NUCLEOTIDE SEQUENCE [LARGE SCALE GENOMIC DNA]</scope>
    <source>
        <strain evidence="4">SF006504</strain>
    </source>
</reference>